<reference evidence="3" key="1">
    <citation type="journal article" date="2019" name="Int. J. Syst. Evol. Microbiol.">
        <title>The Global Catalogue of Microorganisms (GCM) 10K type strain sequencing project: providing services to taxonomists for standard genome sequencing and annotation.</title>
        <authorList>
            <consortium name="The Broad Institute Genomics Platform"/>
            <consortium name="The Broad Institute Genome Sequencing Center for Infectious Disease"/>
            <person name="Wu L."/>
            <person name="Ma J."/>
        </authorList>
    </citation>
    <scope>NUCLEOTIDE SEQUENCE [LARGE SCALE GENOMIC DNA]</scope>
    <source>
        <strain evidence="3">JCM 32105</strain>
    </source>
</reference>
<dbReference type="PROSITE" id="PS51819">
    <property type="entry name" value="VOC"/>
    <property type="match status" value="1"/>
</dbReference>
<dbReference type="PANTHER" id="PTHR33993">
    <property type="entry name" value="GLYOXALASE-RELATED"/>
    <property type="match status" value="1"/>
</dbReference>
<evidence type="ECO:0000259" key="1">
    <source>
        <dbReference type="PROSITE" id="PS51819"/>
    </source>
</evidence>
<dbReference type="RefSeq" id="WP_345081857.1">
    <property type="nucleotide sequence ID" value="NZ_BAABFA010000010.1"/>
</dbReference>
<organism evidence="2 3">
    <name type="scientific">Nemorincola caseinilytica</name>
    <dbReference type="NCBI Taxonomy" id="2054315"/>
    <lineage>
        <taxon>Bacteria</taxon>
        <taxon>Pseudomonadati</taxon>
        <taxon>Bacteroidota</taxon>
        <taxon>Chitinophagia</taxon>
        <taxon>Chitinophagales</taxon>
        <taxon>Chitinophagaceae</taxon>
        <taxon>Nemorincola</taxon>
    </lineage>
</organism>
<dbReference type="Proteomes" id="UP001500067">
    <property type="component" value="Unassembled WGS sequence"/>
</dbReference>
<dbReference type="EMBL" id="BAABFA010000010">
    <property type="protein sequence ID" value="GAA4465578.1"/>
    <property type="molecule type" value="Genomic_DNA"/>
</dbReference>
<dbReference type="Pfam" id="PF00903">
    <property type="entry name" value="Glyoxalase"/>
    <property type="match status" value="1"/>
</dbReference>
<gene>
    <name evidence="2" type="ORF">GCM10023093_18010</name>
</gene>
<comment type="caution">
    <text evidence="2">The sequence shown here is derived from an EMBL/GenBank/DDBJ whole genome shotgun (WGS) entry which is preliminary data.</text>
</comment>
<dbReference type="PANTHER" id="PTHR33993:SF5">
    <property type="entry name" value="GLYOXALASE"/>
    <property type="match status" value="1"/>
</dbReference>
<dbReference type="InterPro" id="IPR037523">
    <property type="entry name" value="VOC_core"/>
</dbReference>
<dbReference type="InterPro" id="IPR029068">
    <property type="entry name" value="Glyas_Bleomycin-R_OHBP_Dase"/>
</dbReference>
<dbReference type="InterPro" id="IPR004360">
    <property type="entry name" value="Glyas_Fos-R_dOase_dom"/>
</dbReference>
<accession>A0ABP8NGU0</accession>
<dbReference type="SUPFAM" id="SSF54593">
    <property type="entry name" value="Glyoxalase/Bleomycin resistance protein/Dihydroxybiphenyl dioxygenase"/>
    <property type="match status" value="1"/>
</dbReference>
<evidence type="ECO:0000313" key="3">
    <source>
        <dbReference type="Proteomes" id="UP001500067"/>
    </source>
</evidence>
<feature type="domain" description="VOC" evidence="1">
    <location>
        <begin position="9"/>
        <end position="126"/>
    </location>
</feature>
<dbReference type="InterPro" id="IPR052164">
    <property type="entry name" value="Anthracycline_SecMetBiosynth"/>
</dbReference>
<proteinExistence type="predicted"/>
<keyword evidence="3" id="KW-1185">Reference proteome</keyword>
<evidence type="ECO:0000313" key="2">
    <source>
        <dbReference type="EMBL" id="GAA4465578.1"/>
    </source>
</evidence>
<protein>
    <submittedName>
        <fullName evidence="2">VOC family protein</fullName>
    </submittedName>
</protein>
<sequence length="141" mass="16448">MSQPKRVTGIGGIFFKCQDPTAQREWYNRHLGLNAEQYGATFEWRHADMPQKKGYTLWSTFKADTSYFGPNGKEFMVNFRVEDLERLLAQLKEEGIEQVGETQVHEYGKFAHITDPEGNRIELWEAYDEEYGDMVNGEENK</sequence>
<dbReference type="Gene3D" id="3.10.180.10">
    <property type="entry name" value="2,3-Dihydroxybiphenyl 1,2-Dioxygenase, domain 1"/>
    <property type="match status" value="1"/>
</dbReference>
<name>A0ABP8NGU0_9BACT</name>